<evidence type="ECO:0000313" key="11">
    <source>
        <dbReference type="Proteomes" id="UP000501623"/>
    </source>
</evidence>
<dbReference type="GO" id="GO:0005886">
    <property type="term" value="C:plasma membrane"/>
    <property type="evidence" value="ECO:0007669"/>
    <property type="project" value="UniProtKB-SubCell"/>
</dbReference>
<sequence length="556" mass="63290">MPTLSAMPFPMTSRRWLWLFLLMLGAAFLVQLGAWGPLESSEARYSEIGREMLTGQDWLHPRLLGIQHFHKPPLTYWLTAAGLGLFGENTLGVRLLPVLAVLLQVVLMYGLGLLLFQQDRARALAAAVIYGTLPVVLISVLNVTTDAYLATLELAAAYGILRYYSGGGVRWLYLFWIGLGLAFLTKGPVGFVLPLMVMLGFYVKQGQHKRPFTVHHWLGFGLFLLVGLSWYLYLVAEDPAFIRYFLYEHTVERFANAATFNRAKPWWFYLVLAPATSLPWAVALIVRAIQTPWNSVPRQWRNVLIFWVLVPLVFFSLSKSKLLLYVLPIFPGVVLLTVYYLGRCTEAALHRWYVGILAFYGLLLGLLCMLPVFSAVFPLGIEVRPFTAAYPAAGVVVMVLLLTLWNQVRIAPRLLVSTVLFTVTLLLTAKPIMQQNELAFNGSRPLAQFIRNNHLENRRVLVYNELLPSLAFELGQVPVSLNDGNASLNRETQFEPNDTWHRYLLYLNDPKQEPLLGGLLLQQPVMLVKGEIKPERHWMLRYFKQQQKLGKWTVMW</sequence>
<dbReference type="InterPro" id="IPR003342">
    <property type="entry name" value="ArnT-like_N"/>
</dbReference>
<dbReference type="GO" id="GO:0016763">
    <property type="term" value="F:pentosyltransferase activity"/>
    <property type="evidence" value="ECO:0007669"/>
    <property type="project" value="TreeGrafter"/>
</dbReference>
<dbReference type="Proteomes" id="UP000501623">
    <property type="component" value="Chromosome"/>
</dbReference>
<evidence type="ECO:0000256" key="1">
    <source>
        <dbReference type="ARBA" id="ARBA00004651"/>
    </source>
</evidence>
<evidence type="ECO:0000259" key="9">
    <source>
        <dbReference type="Pfam" id="PF02366"/>
    </source>
</evidence>
<dbReference type="InterPro" id="IPR050297">
    <property type="entry name" value="LipidA_mod_glycosyltrf_83"/>
</dbReference>
<evidence type="ECO:0000256" key="3">
    <source>
        <dbReference type="ARBA" id="ARBA00022676"/>
    </source>
</evidence>
<evidence type="ECO:0000313" key="10">
    <source>
        <dbReference type="EMBL" id="QJX48012.1"/>
    </source>
</evidence>
<dbReference type="AlphaFoldDB" id="A0A6M6BJ13"/>
<proteinExistence type="predicted"/>
<dbReference type="KEGG" id="hts:HMJ29_14120"/>
<reference evidence="10 11" key="1">
    <citation type="submission" date="2020-05" db="EMBL/GenBank/DDBJ databases">
        <title>Complete genome sequence of Hymenobacter sp. TS19 in Coasted Sand Dune.</title>
        <authorList>
            <person name="Lee J.-H."/>
            <person name="Jung J.-H."/>
            <person name="Jeong S."/>
            <person name="Zhao L."/>
            <person name="Kim M.-K."/>
            <person name="Seo H.-S."/>
            <person name="Lim S."/>
        </authorList>
    </citation>
    <scope>NUCLEOTIDE SEQUENCE [LARGE SCALE GENOMIC DNA]</scope>
    <source>
        <strain evidence="10 11">TS19</strain>
    </source>
</reference>
<dbReference type="GO" id="GO:0006493">
    <property type="term" value="P:protein O-linked glycosylation"/>
    <property type="evidence" value="ECO:0007669"/>
    <property type="project" value="InterPro"/>
</dbReference>
<organism evidence="10 11">
    <name type="scientific">Hymenobacter taeanensis</name>
    <dbReference type="NCBI Taxonomy" id="2735321"/>
    <lineage>
        <taxon>Bacteria</taxon>
        <taxon>Pseudomonadati</taxon>
        <taxon>Bacteroidota</taxon>
        <taxon>Cytophagia</taxon>
        <taxon>Cytophagales</taxon>
        <taxon>Hymenobacteraceae</taxon>
        <taxon>Hymenobacter</taxon>
    </lineage>
</organism>
<dbReference type="Pfam" id="PF02366">
    <property type="entry name" value="PMT"/>
    <property type="match status" value="1"/>
</dbReference>
<comment type="subcellular location">
    <subcellularLocation>
        <location evidence="1">Cell membrane</location>
        <topology evidence="1">Multi-pass membrane protein</topology>
    </subcellularLocation>
</comment>
<feature type="transmembrane region" description="Helical" evidence="8">
    <location>
        <begin position="353"/>
        <end position="376"/>
    </location>
</feature>
<dbReference type="EMBL" id="CP053538">
    <property type="protein sequence ID" value="QJX48012.1"/>
    <property type="molecule type" value="Genomic_DNA"/>
</dbReference>
<evidence type="ECO:0000256" key="5">
    <source>
        <dbReference type="ARBA" id="ARBA00022692"/>
    </source>
</evidence>
<keyword evidence="2" id="KW-1003">Cell membrane</keyword>
<feature type="transmembrane region" description="Helical" evidence="8">
    <location>
        <begin position="173"/>
        <end position="202"/>
    </location>
</feature>
<evidence type="ECO:0000256" key="8">
    <source>
        <dbReference type="SAM" id="Phobius"/>
    </source>
</evidence>
<feature type="domain" description="ArnT-like N-terminal" evidence="9">
    <location>
        <begin position="41"/>
        <end position="245"/>
    </location>
</feature>
<dbReference type="GO" id="GO:0010041">
    <property type="term" value="P:response to iron(III) ion"/>
    <property type="evidence" value="ECO:0007669"/>
    <property type="project" value="TreeGrafter"/>
</dbReference>
<dbReference type="GO" id="GO:0000030">
    <property type="term" value="F:mannosyltransferase activity"/>
    <property type="evidence" value="ECO:0007669"/>
    <property type="project" value="InterPro"/>
</dbReference>
<keyword evidence="7 8" id="KW-0472">Membrane</keyword>
<feature type="transmembrane region" description="Helical" evidence="8">
    <location>
        <begin position="123"/>
        <end position="144"/>
    </location>
</feature>
<feature type="transmembrane region" description="Helical" evidence="8">
    <location>
        <begin position="214"/>
        <end position="233"/>
    </location>
</feature>
<accession>A0A6M6BJ13</accession>
<feature type="transmembrane region" description="Helical" evidence="8">
    <location>
        <begin position="300"/>
        <end position="317"/>
    </location>
</feature>
<keyword evidence="3" id="KW-0328">Glycosyltransferase</keyword>
<feature type="transmembrane region" description="Helical" evidence="8">
    <location>
        <begin position="266"/>
        <end position="288"/>
    </location>
</feature>
<dbReference type="PANTHER" id="PTHR33908:SF3">
    <property type="entry name" value="UNDECAPRENYL PHOSPHATE-ALPHA-4-AMINO-4-DEOXY-L-ARABINOSE ARABINOSYL TRANSFERASE"/>
    <property type="match status" value="1"/>
</dbReference>
<name>A0A6M6BJ13_9BACT</name>
<feature type="transmembrane region" description="Helical" evidence="8">
    <location>
        <begin position="323"/>
        <end position="341"/>
    </location>
</feature>
<keyword evidence="11" id="KW-1185">Reference proteome</keyword>
<dbReference type="PANTHER" id="PTHR33908">
    <property type="entry name" value="MANNOSYLTRANSFERASE YKCB-RELATED"/>
    <property type="match status" value="1"/>
</dbReference>
<gene>
    <name evidence="10" type="ORF">HMJ29_14120</name>
</gene>
<evidence type="ECO:0000256" key="2">
    <source>
        <dbReference type="ARBA" id="ARBA00022475"/>
    </source>
</evidence>
<feature type="transmembrane region" description="Helical" evidence="8">
    <location>
        <begin position="95"/>
        <end position="116"/>
    </location>
</feature>
<dbReference type="RefSeq" id="WP_171592101.1">
    <property type="nucleotide sequence ID" value="NZ_CP053538.1"/>
</dbReference>
<evidence type="ECO:0000256" key="7">
    <source>
        <dbReference type="ARBA" id="ARBA00023136"/>
    </source>
</evidence>
<keyword evidence="6 8" id="KW-1133">Transmembrane helix</keyword>
<keyword evidence="5 8" id="KW-0812">Transmembrane</keyword>
<protein>
    <submittedName>
        <fullName evidence="10">Glycosyltransferase family 39 protein</fullName>
    </submittedName>
</protein>
<feature type="transmembrane region" description="Helical" evidence="8">
    <location>
        <begin position="414"/>
        <end position="433"/>
    </location>
</feature>
<feature type="transmembrane region" description="Helical" evidence="8">
    <location>
        <begin position="388"/>
        <end position="405"/>
    </location>
</feature>
<evidence type="ECO:0000256" key="6">
    <source>
        <dbReference type="ARBA" id="ARBA00022989"/>
    </source>
</evidence>
<keyword evidence="4 10" id="KW-0808">Transferase</keyword>
<dbReference type="GO" id="GO:0009103">
    <property type="term" value="P:lipopolysaccharide biosynthetic process"/>
    <property type="evidence" value="ECO:0007669"/>
    <property type="project" value="UniProtKB-ARBA"/>
</dbReference>
<evidence type="ECO:0000256" key="4">
    <source>
        <dbReference type="ARBA" id="ARBA00022679"/>
    </source>
</evidence>